<dbReference type="EMBL" id="JACGWY010000001">
    <property type="protein sequence ID" value="MBA8815228.1"/>
    <property type="molecule type" value="Genomic_DNA"/>
</dbReference>
<protein>
    <recommendedName>
        <fullName evidence="2">DUF7882 domain-containing protein</fullName>
    </recommendedName>
</protein>
<sequence length="116" mass="12454">MGSLYYGSTEAPIHFPDRLLAHLKVVAATKLRRGESFTLSWRHSDSSPGGRSTLWIQPSIPLRFVFEGAEAEKLSSAFLQELAVSANSSGGLSVSLEQVIPEPPEDRASTLSAALA</sequence>
<comment type="caution">
    <text evidence="3">The sequence shown here is derived from an EMBL/GenBank/DDBJ whole genome shotgun (WGS) entry which is preliminary data.</text>
</comment>
<dbReference type="Proteomes" id="UP000526083">
    <property type="component" value="Unassembled WGS sequence"/>
</dbReference>
<organism evidence="3 4">
    <name type="scientific">Microbacterium halimionae</name>
    <dbReference type="NCBI Taxonomy" id="1526413"/>
    <lineage>
        <taxon>Bacteria</taxon>
        <taxon>Bacillati</taxon>
        <taxon>Actinomycetota</taxon>
        <taxon>Actinomycetes</taxon>
        <taxon>Micrococcales</taxon>
        <taxon>Microbacteriaceae</taxon>
        <taxon>Microbacterium</taxon>
    </lineage>
</organism>
<gene>
    <name evidence="3" type="ORF">FHX48_000280</name>
</gene>
<dbReference type="AlphaFoldDB" id="A0A7W3JLW8"/>
<dbReference type="RefSeq" id="WP_167044087.1">
    <property type="nucleotide sequence ID" value="NZ_JAAOZB010000001.1"/>
</dbReference>
<accession>A0A7W3JLW8</accession>
<keyword evidence="4" id="KW-1185">Reference proteome</keyword>
<evidence type="ECO:0000256" key="1">
    <source>
        <dbReference type="SAM" id="MobiDB-lite"/>
    </source>
</evidence>
<reference evidence="3 4" key="1">
    <citation type="submission" date="2020-07" db="EMBL/GenBank/DDBJ databases">
        <title>Sequencing the genomes of 1000 actinobacteria strains.</title>
        <authorList>
            <person name="Klenk H.-P."/>
        </authorList>
    </citation>
    <scope>NUCLEOTIDE SEQUENCE [LARGE SCALE GENOMIC DNA]</scope>
    <source>
        <strain evidence="3 4">DSM 27576</strain>
    </source>
</reference>
<evidence type="ECO:0000313" key="3">
    <source>
        <dbReference type="EMBL" id="MBA8815228.1"/>
    </source>
</evidence>
<name>A0A7W3JLW8_9MICO</name>
<feature type="domain" description="DUF7882" evidence="2">
    <location>
        <begin position="1"/>
        <end position="95"/>
    </location>
</feature>
<dbReference type="Pfam" id="PF25355">
    <property type="entry name" value="DUF7882"/>
    <property type="match status" value="1"/>
</dbReference>
<feature type="region of interest" description="Disordered" evidence="1">
    <location>
        <begin position="97"/>
        <end position="116"/>
    </location>
</feature>
<proteinExistence type="predicted"/>
<dbReference type="InterPro" id="IPR057204">
    <property type="entry name" value="DUF7882"/>
</dbReference>
<evidence type="ECO:0000259" key="2">
    <source>
        <dbReference type="Pfam" id="PF25355"/>
    </source>
</evidence>
<evidence type="ECO:0000313" key="4">
    <source>
        <dbReference type="Proteomes" id="UP000526083"/>
    </source>
</evidence>